<dbReference type="GO" id="GO:0004519">
    <property type="term" value="F:endonuclease activity"/>
    <property type="evidence" value="ECO:0007669"/>
    <property type="project" value="UniProtKB-KW"/>
</dbReference>
<protein>
    <submittedName>
        <fullName evidence="2">LAGLIDADG homing endonuclease</fullName>
    </submittedName>
</protein>
<dbReference type="InterPro" id="IPR004860">
    <property type="entry name" value="LAGLIDADG_dom"/>
</dbReference>
<keyword evidence="2" id="KW-0378">Hydrolase</keyword>
<evidence type="ECO:0000313" key="2">
    <source>
        <dbReference type="EMBL" id="QWC53653.1"/>
    </source>
</evidence>
<keyword evidence="2" id="KW-0540">Nuclease</keyword>
<dbReference type="GO" id="GO:0000373">
    <property type="term" value="P:Group II intron splicing"/>
    <property type="evidence" value="ECO:0007669"/>
    <property type="project" value="TreeGrafter"/>
</dbReference>
<accession>A0A8E8GR96</accession>
<dbReference type="AlphaFoldDB" id="A0A8E8GR96"/>
<reference evidence="2" key="1">
    <citation type="submission" date="2021-04" db="EMBL/GenBank/DDBJ databases">
        <title>Mitogenome analysis reveals the evolution and host adaptation in Rhizoctonia solani.</title>
        <authorList>
            <person name="Zheng A."/>
            <person name="Lin R."/>
            <person name="Xia Y."/>
            <person name="Zhang D."/>
            <person name="Xiang X."/>
            <person name="Niu X."/>
            <person name="Liu Y."/>
            <person name="Jiang L."/>
            <person name="Wang X."/>
        </authorList>
    </citation>
    <scope>NUCLEOTIDE SEQUENCE</scope>
    <source>
        <strain evidence="2">AG1-IA</strain>
    </source>
</reference>
<name>A0A8E8GR96_9AGAM</name>
<dbReference type="EMBL" id="MW995474">
    <property type="protein sequence ID" value="QWC53653.1"/>
    <property type="molecule type" value="Genomic_DNA"/>
</dbReference>
<geneLocation type="mitochondrion" evidence="2"/>
<evidence type="ECO:0000259" key="1">
    <source>
        <dbReference type="Pfam" id="PF03161"/>
    </source>
</evidence>
<organism evidence="2">
    <name type="scientific">Rhizoctonia solani</name>
    <dbReference type="NCBI Taxonomy" id="456999"/>
    <lineage>
        <taxon>Eukaryota</taxon>
        <taxon>Fungi</taxon>
        <taxon>Dikarya</taxon>
        <taxon>Basidiomycota</taxon>
        <taxon>Agaricomycotina</taxon>
        <taxon>Agaricomycetes</taxon>
        <taxon>Cantharellales</taxon>
        <taxon>Ceratobasidiaceae</taxon>
        <taxon>Rhizoctonia</taxon>
    </lineage>
</organism>
<keyword evidence="2" id="KW-0255">Endonuclease</keyword>
<dbReference type="GO" id="GO:0045292">
    <property type="term" value="P:mRNA cis splicing, via spliceosome"/>
    <property type="evidence" value="ECO:0007669"/>
    <property type="project" value="TreeGrafter"/>
</dbReference>
<gene>
    <name evidence="2" type="primary">mag10</name>
</gene>
<keyword evidence="2" id="KW-0496">Mitochondrion</keyword>
<dbReference type="InterPro" id="IPR052500">
    <property type="entry name" value="Chloro/Mito_RNA_Process"/>
</dbReference>
<proteinExistence type="predicted"/>
<dbReference type="Pfam" id="PF03161">
    <property type="entry name" value="LAGLIDADG_2"/>
    <property type="match status" value="1"/>
</dbReference>
<feature type="domain" description="Homing endonuclease LAGLIDADG" evidence="1">
    <location>
        <begin position="55"/>
        <end position="225"/>
    </location>
</feature>
<dbReference type="PANTHER" id="PTHR47539:SF1">
    <property type="entry name" value="PENTATRICOPEPTIDE REPEAT-CONTAINING PROTEIN OTP51, CHLOROPLASTIC"/>
    <property type="match status" value="1"/>
</dbReference>
<sequence length="244" mass="27820">MSDFSSSLVLTCASGIPVKPGEEPILSTDKDSSQKPFKLSIEQKNAFSLSQELSDILIGLCLGDLCIEKLKTSINARLRFLQSTSHTDYLNYLWNKFQDYCRQEPKIINRKANKITGKEYSSIYFTTFSLPCFNYYYDLFYQDGKKIVPQKIGELLTPIGLAFLICDDGDYNKKSQRVTLNTQSFTKEEVDLLAKAMNSHWDLECVVYQTSKGFIISIPKKSLHILQKICAPKMPPMMLYKIGL</sequence>
<dbReference type="PANTHER" id="PTHR47539">
    <property type="entry name" value="PENTATRICOPEPTIDE REPEAT-CONTAINING PROTEIN OTP51, CHLOROPLASTIC"/>
    <property type="match status" value="1"/>
</dbReference>